<dbReference type="Pfam" id="PF07470">
    <property type="entry name" value="Glyco_hydro_88"/>
    <property type="match status" value="1"/>
</dbReference>
<evidence type="ECO:0000256" key="1">
    <source>
        <dbReference type="ARBA" id="ARBA00022801"/>
    </source>
</evidence>
<dbReference type="AlphaFoldDB" id="A0A354M598"/>
<dbReference type="GO" id="GO:0005975">
    <property type="term" value="P:carbohydrate metabolic process"/>
    <property type="evidence" value="ECO:0007669"/>
    <property type="project" value="InterPro"/>
</dbReference>
<dbReference type="PANTHER" id="PTHR33886">
    <property type="entry name" value="UNSATURATED RHAMNOGALACTURONAN HYDROLASE (EUROFUNG)"/>
    <property type="match status" value="1"/>
</dbReference>
<gene>
    <name evidence="2" type="ORF">DDY73_11885</name>
</gene>
<name>A0A354M598_9BACT</name>
<dbReference type="GO" id="GO:0016787">
    <property type="term" value="F:hydrolase activity"/>
    <property type="evidence" value="ECO:0007669"/>
    <property type="project" value="UniProtKB-KW"/>
</dbReference>
<dbReference type="InterPro" id="IPR052043">
    <property type="entry name" value="PolySaccharide_Degr_Enz"/>
</dbReference>
<organism evidence="2 3">
    <name type="scientific">Coprobacter fastidiosus</name>
    <dbReference type="NCBI Taxonomy" id="1099853"/>
    <lineage>
        <taxon>Bacteria</taxon>
        <taxon>Pseudomonadati</taxon>
        <taxon>Bacteroidota</taxon>
        <taxon>Bacteroidia</taxon>
        <taxon>Bacteroidales</taxon>
        <taxon>Barnesiellaceae</taxon>
        <taxon>Coprobacter</taxon>
    </lineage>
</organism>
<dbReference type="SUPFAM" id="SSF48208">
    <property type="entry name" value="Six-hairpin glycosidases"/>
    <property type="match status" value="1"/>
</dbReference>
<dbReference type="InterPro" id="IPR012341">
    <property type="entry name" value="6hp_glycosidase-like_sf"/>
</dbReference>
<dbReference type="RefSeq" id="WP_418728806.1">
    <property type="nucleotide sequence ID" value="NZ_DBFMWK010000020.1"/>
</dbReference>
<dbReference type="Gene3D" id="1.50.10.10">
    <property type="match status" value="1"/>
</dbReference>
<dbReference type="Proteomes" id="UP000262954">
    <property type="component" value="Unassembled WGS sequence"/>
</dbReference>
<dbReference type="EMBL" id="DNWC01000154">
    <property type="protein sequence ID" value="HBJ09687.1"/>
    <property type="molecule type" value="Genomic_DNA"/>
</dbReference>
<protein>
    <submittedName>
        <fullName evidence="2">Family 88 glycosyl hydrolase</fullName>
    </submittedName>
</protein>
<accession>A0A354M598</accession>
<sequence length="370" mass="43579">MRLRYVCLLFCIFFVGYMKAGNTKISPDSLMSVMKRVADWQIADYPRHLHKWTHTPVMWTNGVMYIGMAEWASLWKDDSYFEWLKKIAAKERWHPAKGMYFADDICVSQLYCQLYEKYKDPVMLQPTEARLEWVMNHPSKAELTYEAPHSHDRWCWCDALFMAPTVYARMGKITGDIRYWNFMEKEFWETVELLYDRKENLFYRDTRYLSMREKNGAPVFWGRGNGWVAGALTVIIDQLPENYPTRLKYITLYQQLMKRVAGLQDDEGYWHASMLDTETYRMPETSSTAFFVYGLAWGIRRGYLPEKKYFPIMEKGWSALVRAVHPDGKLGWVQAIGSDPQRVSADMTEVYGTGAFLLAGTEIYRMVMEK</sequence>
<reference evidence="2 3" key="1">
    <citation type="journal article" date="2018" name="Nat. Biotechnol.">
        <title>A standardized bacterial taxonomy based on genome phylogeny substantially revises the tree of life.</title>
        <authorList>
            <person name="Parks D.H."/>
            <person name="Chuvochina M."/>
            <person name="Waite D.W."/>
            <person name="Rinke C."/>
            <person name="Skarshewski A."/>
            <person name="Chaumeil P.A."/>
            <person name="Hugenholtz P."/>
        </authorList>
    </citation>
    <scope>NUCLEOTIDE SEQUENCE [LARGE SCALE GENOMIC DNA]</scope>
    <source>
        <strain evidence="2">UBA11482</strain>
    </source>
</reference>
<dbReference type="PANTHER" id="PTHR33886:SF8">
    <property type="entry name" value="UNSATURATED RHAMNOGALACTURONAN HYDROLASE (EUROFUNG)"/>
    <property type="match status" value="1"/>
</dbReference>
<keyword evidence="1 2" id="KW-0378">Hydrolase</keyword>
<evidence type="ECO:0000313" key="3">
    <source>
        <dbReference type="Proteomes" id="UP000262954"/>
    </source>
</evidence>
<proteinExistence type="predicted"/>
<comment type="caution">
    <text evidence="2">The sequence shown here is derived from an EMBL/GenBank/DDBJ whole genome shotgun (WGS) entry which is preliminary data.</text>
</comment>
<dbReference type="InterPro" id="IPR008928">
    <property type="entry name" value="6-hairpin_glycosidase_sf"/>
</dbReference>
<evidence type="ECO:0000313" key="2">
    <source>
        <dbReference type="EMBL" id="HBJ09687.1"/>
    </source>
</evidence>
<dbReference type="InterPro" id="IPR010905">
    <property type="entry name" value="Glyco_hydro_88"/>
</dbReference>